<name>A0A9E7N348_9CAUD</name>
<evidence type="ECO:0000313" key="2">
    <source>
        <dbReference type="Proteomes" id="UP001056518"/>
    </source>
</evidence>
<dbReference type="RefSeq" id="YP_010738428.1">
    <property type="nucleotide sequence ID" value="NC_073027.1"/>
</dbReference>
<keyword evidence="2" id="KW-1185">Reference proteome</keyword>
<organism evidence="1 2">
    <name type="scientific">Stenotrophomonas phage A1432</name>
    <dbReference type="NCBI Taxonomy" id="2930315"/>
    <lineage>
        <taxon>Viruses</taxon>
        <taxon>Duplodnaviria</taxon>
        <taxon>Heunggongvirae</taxon>
        <taxon>Uroviricota</taxon>
        <taxon>Caudoviricetes</taxon>
        <taxon>Mesyanzhinovviridae</taxon>
        <taxon>Bradleyvirinae</taxon>
        <taxon>Ghuizhouvirus</taxon>
        <taxon>Ghuizhouvirus A1432</taxon>
    </lineage>
</organism>
<proteinExistence type="predicted"/>
<dbReference type="Proteomes" id="UP001056518">
    <property type="component" value="Segment"/>
</dbReference>
<dbReference type="KEGG" id="vg:79585799"/>
<sequence length="134" mass="15022">MQEFFTREKANEGIQVPLWRPDGTKSEHWIRIRGIDSDIFREADAMARREAVGIASVEDPAERSRQIAALKRRLSVSLVVDWSFPEECTKEAVEKFFIEAPQIMDAIDTASGKRALFFASESSSSQPSPSTVSS</sequence>
<reference evidence="1" key="1">
    <citation type="submission" date="2022-03" db="EMBL/GenBank/DDBJ databases">
        <authorList>
            <person name="Xu M."/>
        </authorList>
    </citation>
    <scope>NUCLEOTIDE SEQUENCE</scope>
</reference>
<evidence type="ECO:0008006" key="3">
    <source>
        <dbReference type="Google" id="ProtNLM"/>
    </source>
</evidence>
<evidence type="ECO:0000313" key="1">
    <source>
        <dbReference type="EMBL" id="UTC27973.1"/>
    </source>
</evidence>
<protein>
    <recommendedName>
        <fullName evidence="3">Tail assembly chaperone</fullName>
    </recommendedName>
</protein>
<dbReference type="EMBL" id="ON005621">
    <property type="protein sequence ID" value="UTC27973.1"/>
    <property type="molecule type" value="Genomic_DNA"/>
</dbReference>
<accession>A0A9E7N348</accession>
<dbReference type="GeneID" id="79585799"/>